<dbReference type="PANTHER" id="PTHR43649">
    <property type="entry name" value="ARABINOSE-BINDING PROTEIN-RELATED"/>
    <property type="match status" value="1"/>
</dbReference>
<protein>
    <submittedName>
        <fullName evidence="1">Extracellular solute-binding protein</fullName>
    </submittedName>
</protein>
<dbReference type="InterPro" id="IPR050490">
    <property type="entry name" value="Bact_solute-bd_prot1"/>
</dbReference>
<dbReference type="Pfam" id="PF01547">
    <property type="entry name" value="SBP_bac_1"/>
    <property type="match status" value="1"/>
</dbReference>
<dbReference type="RefSeq" id="WP_241052761.1">
    <property type="nucleotide sequence ID" value="NZ_JAKZBV010000001.1"/>
</dbReference>
<organism evidence="1 2">
    <name type="scientific">Sinomonas terrae</name>
    <dbReference type="NCBI Taxonomy" id="2908838"/>
    <lineage>
        <taxon>Bacteria</taxon>
        <taxon>Bacillati</taxon>
        <taxon>Actinomycetota</taxon>
        <taxon>Actinomycetes</taxon>
        <taxon>Micrococcales</taxon>
        <taxon>Micrococcaceae</taxon>
        <taxon>Sinomonas</taxon>
    </lineage>
</organism>
<dbReference type="Proteomes" id="UP001202922">
    <property type="component" value="Unassembled WGS sequence"/>
</dbReference>
<name>A0ABS9TYK6_9MICC</name>
<dbReference type="InterPro" id="IPR006311">
    <property type="entry name" value="TAT_signal"/>
</dbReference>
<reference evidence="1 2" key="1">
    <citation type="submission" date="2022-03" db="EMBL/GenBank/DDBJ databases">
        <title>Sinomonas sp. isolated from a soil.</title>
        <authorList>
            <person name="Han J."/>
            <person name="Kim D.-U."/>
        </authorList>
    </citation>
    <scope>NUCLEOTIDE SEQUENCE [LARGE SCALE GENOMIC DNA]</scope>
    <source>
        <strain evidence="1 2">5-5</strain>
    </source>
</reference>
<dbReference type="PROSITE" id="PS51318">
    <property type="entry name" value="TAT"/>
    <property type="match status" value="1"/>
</dbReference>
<accession>A0ABS9TYK6</accession>
<sequence>MNAQGAGAVGRRTVLRGLMAGAAAFAAAPLLSGCDAPIGAGLVGSALDASTVTFWNLFGGGDGARLQTMLDTYTKQHGSNSLTAATFAWGDPYYTKLTLATVGGQPPDVAVSHLTRMQNLAEADLLTPITDEMLAGAGLAASDFNQNAWANQKRGGQNYAIPLDTHPFVLFYNVDVCEKAGLLDGNGKLKPIKGVDQWEAALEAAKKATGGYAIASATVGDFATPWRFFQTLYSQMDGSTPFLGDSGRSITVKEDLARKALAYIQRMSTQGWLAPITDYAGAETMMFTGKAAFYLEGEWELTTAQKVKGLKFGMAPVPQLFDRKAAQADSHTFVLPKKARTPEQTQLAMNFIAAMLKQSMTWAQGGHIPAYLPTLNSSEYQKLEPQASYSEVAQYTHYDALAWYSGSGSVFENIVGAQTALVQQRLASPDAALASINSQLSPYLNAANPL</sequence>
<keyword evidence="2" id="KW-1185">Reference proteome</keyword>
<dbReference type="Gene3D" id="3.40.190.10">
    <property type="entry name" value="Periplasmic binding protein-like II"/>
    <property type="match status" value="1"/>
</dbReference>
<dbReference type="SUPFAM" id="SSF53850">
    <property type="entry name" value="Periplasmic binding protein-like II"/>
    <property type="match status" value="1"/>
</dbReference>
<comment type="caution">
    <text evidence="1">The sequence shown here is derived from an EMBL/GenBank/DDBJ whole genome shotgun (WGS) entry which is preliminary data.</text>
</comment>
<dbReference type="EMBL" id="JAKZBV010000001">
    <property type="protein sequence ID" value="MCH6469509.1"/>
    <property type="molecule type" value="Genomic_DNA"/>
</dbReference>
<evidence type="ECO:0000313" key="2">
    <source>
        <dbReference type="Proteomes" id="UP001202922"/>
    </source>
</evidence>
<proteinExistence type="predicted"/>
<gene>
    <name evidence="1" type="ORF">L0M17_05795</name>
</gene>
<evidence type="ECO:0000313" key="1">
    <source>
        <dbReference type="EMBL" id="MCH6469509.1"/>
    </source>
</evidence>
<dbReference type="PANTHER" id="PTHR43649:SF14">
    <property type="entry name" value="BLR3389 PROTEIN"/>
    <property type="match status" value="1"/>
</dbReference>
<dbReference type="InterPro" id="IPR006059">
    <property type="entry name" value="SBP"/>
</dbReference>